<dbReference type="PANTHER" id="PTHR13914:SF0">
    <property type="entry name" value="PROLINE DEHYDROGENASE 1, MITOCHONDRIAL"/>
    <property type="match status" value="1"/>
</dbReference>
<dbReference type="Pfam" id="PF01619">
    <property type="entry name" value="Pro_dh"/>
    <property type="match status" value="1"/>
</dbReference>
<dbReference type="PANTHER" id="PTHR13914">
    <property type="entry name" value="PROLINE OXIDASE"/>
    <property type="match status" value="1"/>
</dbReference>
<sequence>MTSERIFDNTEIAFSLKSDTELERAHFLFKMISIEPLVRIGAAVTNFALKTHLPIEGLIRATVFDHFCGGINEEDCLPVIDRMFEKGVSSVLDYSVEGKENEAEFDLAMQTILKIIDFANEINAIPIAVFKPTGLGRLDLYEKKSRGEVLTKKDQDEWSDIVARYDTICKKAKQCDIAVLIDAEESWMQDAADLLVTDMMQKYNTEKPIVFNTLQMYRHDRLDFLKNQHALAKSKGFYLGYKLVRGAYMEKENERAIDNQYKSPICTSKSETDKNFNDGVEYIIKNIDTISLFAGTHNEESSYFLMSLMKDHSLENNDGRVWFGQLYGMSDNISYNLANRGYNVAKYMPFGPVKDVMPYLIRRAEENTSVAGQTGRELNLISKEKQRRKLNITG</sequence>
<name>A0A2N3HGN3_9FLAO</name>
<dbReference type="EMBL" id="PJEO01000052">
    <property type="protein sequence ID" value="PKQ44052.1"/>
    <property type="molecule type" value="Genomic_DNA"/>
</dbReference>
<dbReference type="InterPro" id="IPR002872">
    <property type="entry name" value="Proline_DH_dom"/>
</dbReference>
<evidence type="ECO:0000313" key="4">
    <source>
        <dbReference type="Proteomes" id="UP000233435"/>
    </source>
</evidence>
<dbReference type="Proteomes" id="UP000233435">
    <property type="component" value="Unassembled WGS sequence"/>
</dbReference>
<dbReference type="SUPFAM" id="SSF51730">
    <property type="entry name" value="FAD-linked oxidoreductase"/>
    <property type="match status" value="1"/>
</dbReference>
<dbReference type="GO" id="GO:0071949">
    <property type="term" value="F:FAD binding"/>
    <property type="evidence" value="ECO:0007669"/>
    <property type="project" value="TreeGrafter"/>
</dbReference>
<reference evidence="3 4" key="1">
    <citation type="submission" date="2017-12" db="EMBL/GenBank/DDBJ databases">
        <title>Confluentibacter flavum sp. nov., isolated from the saline lake.</title>
        <authorList>
            <person name="Yu L."/>
        </authorList>
    </citation>
    <scope>NUCLEOTIDE SEQUENCE [LARGE SCALE GENOMIC DNA]</scope>
    <source>
        <strain evidence="3 4">3B</strain>
    </source>
</reference>
<comment type="caution">
    <text evidence="3">The sequence shown here is derived from an EMBL/GenBank/DDBJ whole genome shotgun (WGS) entry which is preliminary data.</text>
</comment>
<dbReference type="RefSeq" id="WP_106660632.1">
    <property type="nucleotide sequence ID" value="NZ_PJEO01000052.1"/>
</dbReference>
<dbReference type="AlphaFoldDB" id="A0A2N3HGN3"/>
<feature type="domain" description="Proline dehydrogenase" evidence="2">
    <location>
        <begin position="79"/>
        <end position="374"/>
    </location>
</feature>
<keyword evidence="4" id="KW-1185">Reference proteome</keyword>
<organism evidence="3 4">
    <name type="scientific">Confluentibacter flavum</name>
    <dbReference type="NCBI Taxonomy" id="1909700"/>
    <lineage>
        <taxon>Bacteria</taxon>
        <taxon>Pseudomonadati</taxon>
        <taxon>Bacteroidota</taxon>
        <taxon>Flavobacteriia</taxon>
        <taxon>Flavobacteriales</taxon>
        <taxon>Flavobacteriaceae</taxon>
        <taxon>Confluentibacter</taxon>
    </lineage>
</organism>
<dbReference type="InterPro" id="IPR029041">
    <property type="entry name" value="FAD-linked_oxidoreductase-like"/>
</dbReference>
<dbReference type="OrthoDB" id="1401444at2"/>
<evidence type="ECO:0000313" key="3">
    <source>
        <dbReference type="EMBL" id="PKQ44052.1"/>
    </source>
</evidence>
<accession>A0A2N3HGN3</accession>
<protein>
    <submittedName>
        <fullName evidence="3">Proline dehydrogenase</fullName>
    </submittedName>
</protein>
<evidence type="ECO:0000256" key="1">
    <source>
        <dbReference type="ARBA" id="ARBA00023002"/>
    </source>
</evidence>
<gene>
    <name evidence="3" type="ORF">CSW08_14700</name>
</gene>
<keyword evidence="1" id="KW-0560">Oxidoreductase</keyword>
<evidence type="ECO:0000259" key="2">
    <source>
        <dbReference type="Pfam" id="PF01619"/>
    </source>
</evidence>
<dbReference type="Gene3D" id="3.20.20.220">
    <property type="match status" value="1"/>
</dbReference>
<dbReference type="InterPro" id="IPR015659">
    <property type="entry name" value="Proline_oxidase"/>
</dbReference>
<dbReference type="GO" id="GO:0010133">
    <property type="term" value="P:L-proline catabolic process to L-glutamate"/>
    <property type="evidence" value="ECO:0007669"/>
    <property type="project" value="TreeGrafter"/>
</dbReference>
<proteinExistence type="predicted"/>
<dbReference type="GO" id="GO:0004657">
    <property type="term" value="F:proline dehydrogenase activity"/>
    <property type="evidence" value="ECO:0007669"/>
    <property type="project" value="InterPro"/>
</dbReference>